<evidence type="ECO:0000256" key="4">
    <source>
        <dbReference type="ARBA" id="ARBA00022833"/>
    </source>
</evidence>
<evidence type="ECO:0000256" key="3">
    <source>
        <dbReference type="ARBA" id="ARBA00022771"/>
    </source>
</evidence>
<keyword evidence="2" id="KW-0677">Repeat</keyword>
<evidence type="ECO:0000313" key="8">
    <source>
        <dbReference type="EMBL" id="CAH1775567.1"/>
    </source>
</evidence>
<dbReference type="AlphaFoldDB" id="A0A8S4N4F4"/>
<dbReference type="SMART" id="SM00355">
    <property type="entry name" value="ZnF_C2H2"/>
    <property type="match status" value="3"/>
</dbReference>
<dbReference type="InterPro" id="IPR013087">
    <property type="entry name" value="Znf_C2H2_type"/>
</dbReference>
<dbReference type="Gene3D" id="3.30.160.60">
    <property type="entry name" value="Classic Zinc Finger"/>
    <property type="match status" value="2"/>
</dbReference>
<evidence type="ECO:0000256" key="6">
    <source>
        <dbReference type="SAM" id="MobiDB-lite"/>
    </source>
</evidence>
<dbReference type="EMBL" id="CAIIXF020000001">
    <property type="protein sequence ID" value="CAH1775567.1"/>
    <property type="molecule type" value="Genomic_DNA"/>
</dbReference>
<dbReference type="InterPro" id="IPR051580">
    <property type="entry name" value="ZnF-Chromatin_assoc"/>
</dbReference>
<name>A0A8S4N4F4_OWEFU</name>
<organism evidence="8 9">
    <name type="scientific">Owenia fusiformis</name>
    <name type="common">Polychaete worm</name>
    <dbReference type="NCBI Taxonomy" id="6347"/>
    <lineage>
        <taxon>Eukaryota</taxon>
        <taxon>Metazoa</taxon>
        <taxon>Spiralia</taxon>
        <taxon>Lophotrochozoa</taxon>
        <taxon>Annelida</taxon>
        <taxon>Polychaeta</taxon>
        <taxon>Sedentaria</taxon>
        <taxon>Canalipalpata</taxon>
        <taxon>Sabellida</taxon>
        <taxon>Oweniida</taxon>
        <taxon>Oweniidae</taxon>
        <taxon>Owenia</taxon>
    </lineage>
</organism>
<comment type="caution">
    <text evidence="8">The sequence shown here is derived from an EMBL/GenBank/DDBJ whole genome shotgun (WGS) entry which is preliminary data.</text>
</comment>
<dbReference type="OrthoDB" id="3269380at2759"/>
<sequence>MAVFLMNVCKFRDCGLNFSTLTDLIQHIEDAHIDTDPCTLEKQELQQPPALALSYVLRAYSDATRREIEAQKKKVVICQVQSLTSFTELNRSQTPTSPTDLLSGTDTYQGSDIAEDSDDSYTTRDDFTSDSILSGAMNREGSSDKPYICPVPSCKKRYKNVNGIKYHAKHGHKTDGRIKKSYKCRCDKSYCTAFALRQHMMAAHPPAELTTVSHPTPPKKQVLVSDIPKISNITRLAIAVPNSMFSTLPIGDIPSVELPGTSIVQMECKDNTEQRFAQ</sequence>
<evidence type="ECO:0000256" key="1">
    <source>
        <dbReference type="ARBA" id="ARBA00022723"/>
    </source>
</evidence>
<dbReference type="GO" id="GO:0005634">
    <property type="term" value="C:nucleus"/>
    <property type="evidence" value="ECO:0007669"/>
    <property type="project" value="TreeGrafter"/>
</dbReference>
<evidence type="ECO:0000313" key="9">
    <source>
        <dbReference type="Proteomes" id="UP000749559"/>
    </source>
</evidence>
<dbReference type="PROSITE" id="PS00028">
    <property type="entry name" value="ZINC_FINGER_C2H2_1"/>
    <property type="match status" value="2"/>
</dbReference>
<dbReference type="PANTHER" id="PTHR23057:SF0">
    <property type="entry name" value="JUXTAPOSED WITH ANOTHER ZINC FINGER PROTEIN 1"/>
    <property type="match status" value="1"/>
</dbReference>
<dbReference type="PANTHER" id="PTHR23057">
    <property type="entry name" value="JUXTAPOSED WITH ANOTHER ZINC FINGER PROTEIN 1"/>
    <property type="match status" value="1"/>
</dbReference>
<gene>
    <name evidence="8" type="ORF">OFUS_LOCUS2857</name>
</gene>
<accession>A0A8S4N4F4</accession>
<keyword evidence="4" id="KW-0862">Zinc</keyword>
<proteinExistence type="predicted"/>
<dbReference type="InterPro" id="IPR036236">
    <property type="entry name" value="Znf_C2H2_sf"/>
</dbReference>
<keyword evidence="3 5" id="KW-0863">Zinc-finger</keyword>
<feature type="domain" description="C2H2-type" evidence="7">
    <location>
        <begin position="7"/>
        <end position="37"/>
    </location>
</feature>
<feature type="compositionally biased region" description="Polar residues" evidence="6">
    <location>
        <begin position="89"/>
        <end position="110"/>
    </location>
</feature>
<protein>
    <recommendedName>
        <fullName evidence="7">C2H2-type domain-containing protein</fullName>
    </recommendedName>
</protein>
<dbReference type="Proteomes" id="UP000749559">
    <property type="component" value="Unassembled WGS sequence"/>
</dbReference>
<evidence type="ECO:0000256" key="5">
    <source>
        <dbReference type="PROSITE-ProRule" id="PRU00042"/>
    </source>
</evidence>
<keyword evidence="1" id="KW-0479">Metal-binding</keyword>
<dbReference type="GO" id="GO:0008270">
    <property type="term" value="F:zinc ion binding"/>
    <property type="evidence" value="ECO:0007669"/>
    <property type="project" value="UniProtKB-KW"/>
</dbReference>
<evidence type="ECO:0000259" key="7">
    <source>
        <dbReference type="PROSITE" id="PS50157"/>
    </source>
</evidence>
<evidence type="ECO:0000256" key="2">
    <source>
        <dbReference type="ARBA" id="ARBA00022737"/>
    </source>
</evidence>
<dbReference type="PROSITE" id="PS50157">
    <property type="entry name" value="ZINC_FINGER_C2H2_2"/>
    <property type="match status" value="1"/>
</dbReference>
<dbReference type="SUPFAM" id="SSF57667">
    <property type="entry name" value="beta-beta-alpha zinc fingers"/>
    <property type="match status" value="1"/>
</dbReference>
<feature type="region of interest" description="Disordered" evidence="6">
    <location>
        <begin position="89"/>
        <end position="125"/>
    </location>
</feature>
<keyword evidence="9" id="KW-1185">Reference proteome</keyword>
<reference evidence="8" key="1">
    <citation type="submission" date="2022-03" db="EMBL/GenBank/DDBJ databases">
        <authorList>
            <person name="Martin C."/>
        </authorList>
    </citation>
    <scope>NUCLEOTIDE SEQUENCE</scope>
</reference>